<dbReference type="CTD" id="36346301"/>
<evidence type="ECO:0000313" key="1">
    <source>
        <dbReference type="EMBL" id="EUB54560.1"/>
    </source>
</evidence>
<gene>
    <name evidence="1" type="ORF">EGR_10586</name>
</gene>
<dbReference type="Proteomes" id="UP000019149">
    <property type="component" value="Unassembled WGS sequence"/>
</dbReference>
<accession>W6U0C6</accession>
<name>W6U0C6_ECHGR</name>
<dbReference type="RefSeq" id="XP_024345756.1">
    <property type="nucleotide sequence ID" value="XM_024499835.1"/>
</dbReference>
<reference evidence="1 2" key="1">
    <citation type="journal article" date="2013" name="Nat. Genet.">
        <title>The genome of the hydatid tapeworm Echinococcus granulosus.</title>
        <authorList>
            <person name="Zheng H."/>
            <person name="Zhang W."/>
            <person name="Zhang L."/>
            <person name="Zhang Z."/>
            <person name="Li J."/>
            <person name="Lu G."/>
            <person name="Zhu Y."/>
            <person name="Wang Y."/>
            <person name="Huang Y."/>
            <person name="Liu J."/>
            <person name="Kang H."/>
            <person name="Chen J."/>
            <person name="Wang L."/>
            <person name="Chen A."/>
            <person name="Yu S."/>
            <person name="Gao Z."/>
            <person name="Jin L."/>
            <person name="Gu W."/>
            <person name="Wang Z."/>
            <person name="Zhao L."/>
            <person name="Shi B."/>
            <person name="Wen H."/>
            <person name="Lin R."/>
            <person name="Jones M.K."/>
            <person name="Brejova B."/>
            <person name="Vinar T."/>
            <person name="Zhao G."/>
            <person name="McManus D.P."/>
            <person name="Chen Z."/>
            <person name="Zhou Y."/>
            <person name="Wang S."/>
        </authorList>
    </citation>
    <scope>NUCLEOTIDE SEQUENCE [LARGE SCALE GENOMIC DNA]</scope>
</reference>
<comment type="caution">
    <text evidence="1">The sequence shown here is derived from an EMBL/GenBank/DDBJ whole genome shotgun (WGS) entry which is preliminary data.</text>
</comment>
<keyword evidence="2" id="KW-1185">Reference proteome</keyword>
<dbReference type="GeneID" id="36346301"/>
<dbReference type="KEGG" id="egl:EGR_10586"/>
<dbReference type="EMBL" id="APAU02000237">
    <property type="protein sequence ID" value="EUB54560.1"/>
    <property type="molecule type" value="Genomic_DNA"/>
</dbReference>
<dbReference type="AlphaFoldDB" id="W6U0C6"/>
<protein>
    <submittedName>
        <fullName evidence="1">Uncharacterized protein</fullName>
    </submittedName>
</protein>
<sequence length="220" mass="25366">MHPLPIVLVPTHDHEESHRIQWIKSKLNPLLTPLLKLLSNGEFYLNYSSIKSRKKSRGEKKEPSYWNEAVLTILTTQLLPASRICDVPMCLLEVNQSARQTDCSNPKQKNAQKLGVKNYNTCCYMTELHYAIILQWPFSKCSKCLKFAYGALYSIICKNRLLNELFHTTTSYLLSTRHKSILRYGGKIQKIQKICFALIHFLLTSVCGYFDFTSQGEVLE</sequence>
<organism evidence="1 2">
    <name type="scientific">Echinococcus granulosus</name>
    <name type="common">Hydatid tapeworm</name>
    <dbReference type="NCBI Taxonomy" id="6210"/>
    <lineage>
        <taxon>Eukaryota</taxon>
        <taxon>Metazoa</taxon>
        <taxon>Spiralia</taxon>
        <taxon>Lophotrochozoa</taxon>
        <taxon>Platyhelminthes</taxon>
        <taxon>Cestoda</taxon>
        <taxon>Eucestoda</taxon>
        <taxon>Cyclophyllidea</taxon>
        <taxon>Taeniidae</taxon>
        <taxon>Echinococcus</taxon>
        <taxon>Echinococcus granulosus group</taxon>
    </lineage>
</organism>
<evidence type="ECO:0000313" key="2">
    <source>
        <dbReference type="Proteomes" id="UP000019149"/>
    </source>
</evidence>
<proteinExistence type="predicted"/>